<proteinExistence type="predicted"/>
<feature type="domain" description="Protein kinase" evidence="4">
    <location>
        <begin position="220"/>
        <end position="548"/>
    </location>
</feature>
<dbReference type="Proteomes" id="UP001276659">
    <property type="component" value="Unassembled WGS sequence"/>
</dbReference>
<dbReference type="GO" id="GO:0010506">
    <property type="term" value="P:regulation of autophagy"/>
    <property type="evidence" value="ECO:0007669"/>
    <property type="project" value="InterPro"/>
</dbReference>
<dbReference type="AlphaFoldDB" id="A0AAE0DN31"/>
<protein>
    <recommendedName>
        <fullName evidence="3">Autophagy-related protein 1</fullName>
    </recommendedName>
</protein>
<evidence type="ECO:0000256" key="1">
    <source>
        <dbReference type="ARBA" id="ARBA00004623"/>
    </source>
</evidence>
<dbReference type="PROSITE" id="PS50011">
    <property type="entry name" value="PROTEIN_KINASE_DOM"/>
    <property type="match status" value="1"/>
</dbReference>
<dbReference type="PANTHER" id="PTHR24348">
    <property type="entry name" value="SERINE/THREONINE-PROTEIN KINASE UNC-51-RELATED"/>
    <property type="match status" value="1"/>
</dbReference>
<dbReference type="InterPro" id="IPR008271">
    <property type="entry name" value="Ser/Thr_kinase_AS"/>
</dbReference>
<keyword evidence="6" id="KW-1185">Reference proteome</keyword>
<dbReference type="InterPro" id="IPR000719">
    <property type="entry name" value="Prot_kinase_dom"/>
</dbReference>
<dbReference type="Gene3D" id="1.10.510.10">
    <property type="entry name" value="Transferase(Phosphotransferase) domain 1"/>
    <property type="match status" value="1"/>
</dbReference>
<dbReference type="InterPro" id="IPR045269">
    <property type="entry name" value="Atg1-like"/>
</dbReference>
<keyword evidence="2" id="KW-0072">Autophagy</keyword>
<dbReference type="EMBL" id="JASNWA010000007">
    <property type="protein sequence ID" value="KAK3173143.1"/>
    <property type="molecule type" value="Genomic_DNA"/>
</dbReference>
<evidence type="ECO:0000313" key="5">
    <source>
        <dbReference type="EMBL" id="KAK3173143.1"/>
    </source>
</evidence>
<dbReference type="PROSITE" id="PS00108">
    <property type="entry name" value="PROTEIN_KINASE_ST"/>
    <property type="match status" value="1"/>
</dbReference>
<dbReference type="SMART" id="SM00220">
    <property type="entry name" value="S_TKc"/>
    <property type="match status" value="1"/>
</dbReference>
<gene>
    <name evidence="5" type="ORF">OEA41_006472</name>
</gene>
<sequence length="550" mass="61354">MYGELFKDIEIGAVGFSEEDWCLVQAMEEVGLKHASDGNDKKHVGVWDGDDYIVLSSLDNGSTSRWWQSVKSLWRYGMSPFRIQSKSAGIGIQTLSRQRDFKDITQPNHTYLRSEMEEFDIFILTVPFESNAIEIEPPFRTLQAPFLKQNNTALPPCVTRHVTLFTSPNRLSPTYFKKPLNFTLPKDILTAPRLDSDKHPLLDNIEIAPDLYYTEAPPYHSVGQPPKLGGFGSIASLAISKDDNRDLLDFIFFLENHDVKVTSADEIAKDEPHTTGFQGTSMEAFAATASGTAERHLFEIKVMARGHFFQHPNIVKLFAVFFEDDEVLPGEANIYSPGMIVELADQQNPDLEAYLQSPQRPTPISFETAARIIADTADGLAALHSYGVIHADLKPSNVLLFTKVPGVTRPVAKIADFGFCGIMSSDDTTRGGTDYWNAPEIIARSPQMPHGSYITDPSDFYRDIYSFGLVAAVTALDGNLPFAPEQATRLKLEDGVVDAFANRLEHQSNISRYTTEQLDSFKEIARGSLARDQRSRLTTLMCIRPILFPG</sequence>
<dbReference type="Pfam" id="PF00069">
    <property type="entry name" value="Pkinase"/>
    <property type="match status" value="1"/>
</dbReference>
<evidence type="ECO:0000256" key="2">
    <source>
        <dbReference type="ARBA" id="ARBA00023006"/>
    </source>
</evidence>
<dbReference type="GO" id="GO:0006914">
    <property type="term" value="P:autophagy"/>
    <property type="evidence" value="ECO:0007669"/>
    <property type="project" value="UniProtKB-KW"/>
</dbReference>
<dbReference type="GO" id="GO:0034045">
    <property type="term" value="C:phagophore assembly site membrane"/>
    <property type="evidence" value="ECO:0007669"/>
    <property type="project" value="UniProtKB-SubCell"/>
</dbReference>
<evidence type="ECO:0000313" key="6">
    <source>
        <dbReference type="Proteomes" id="UP001276659"/>
    </source>
</evidence>
<organism evidence="5 6">
    <name type="scientific">Lepraria neglecta</name>
    <dbReference type="NCBI Taxonomy" id="209136"/>
    <lineage>
        <taxon>Eukaryota</taxon>
        <taxon>Fungi</taxon>
        <taxon>Dikarya</taxon>
        <taxon>Ascomycota</taxon>
        <taxon>Pezizomycotina</taxon>
        <taxon>Lecanoromycetes</taxon>
        <taxon>OSLEUM clade</taxon>
        <taxon>Lecanoromycetidae</taxon>
        <taxon>Lecanorales</taxon>
        <taxon>Lecanorineae</taxon>
        <taxon>Stereocaulaceae</taxon>
        <taxon>Lepraria</taxon>
    </lineage>
</organism>
<name>A0AAE0DN31_9LECA</name>
<evidence type="ECO:0000256" key="3">
    <source>
        <dbReference type="ARBA" id="ARBA00030237"/>
    </source>
</evidence>
<dbReference type="PANTHER" id="PTHR24348:SF71">
    <property type="entry name" value="PROTEIN KINASE DOMAIN-CONTAINING PROTEIN"/>
    <property type="match status" value="1"/>
</dbReference>
<comment type="caution">
    <text evidence="5">The sequence shown here is derived from an EMBL/GenBank/DDBJ whole genome shotgun (WGS) entry which is preliminary data.</text>
</comment>
<evidence type="ECO:0000259" key="4">
    <source>
        <dbReference type="PROSITE" id="PS50011"/>
    </source>
</evidence>
<dbReference type="GO" id="GO:0005524">
    <property type="term" value="F:ATP binding"/>
    <property type="evidence" value="ECO:0007669"/>
    <property type="project" value="InterPro"/>
</dbReference>
<accession>A0AAE0DN31</accession>
<dbReference type="GO" id="GO:0004674">
    <property type="term" value="F:protein serine/threonine kinase activity"/>
    <property type="evidence" value="ECO:0007669"/>
    <property type="project" value="InterPro"/>
</dbReference>
<dbReference type="SUPFAM" id="SSF56112">
    <property type="entry name" value="Protein kinase-like (PK-like)"/>
    <property type="match status" value="1"/>
</dbReference>
<comment type="subcellular location">
    <subcellularLocation>
        <location evidence="1">Preautophagosomal structure membrane</location>
        <topology evidence="1">Peripheral membrane protein</topology>
    </subcellularLocation>
</comment>
<dbReference type="InterPro" id="IPR011009">
    <property type="entry name" value="Kinase-like_dom_sf"/>
</dbReference>
<reference evidence="5" key="1">
    <citation type="submission" date="2022-11" db="EMBL/GenBank/DDBJ databases">
        <title>Chromosomal genome sequence assembly and mating type (MAT) locus characterization of the leprose asexual lichenized fungus Lepraria neglecta (Nyl.) Erichsen.</title>
        <authorList>
            <person name="Allen J.L."/>
            <person name="Pfeffer B."/>
        </authorList>
    </citation>
    <scope>NUCLEOTIDE SEQUENCE</scope>
    <source>
        <strain evidence="5">Allen 5258</strain>
    </source>
</reference>